<name>A0A9P7ZUR3_9HYPO</name>
<protein>
    <submittedName>
        <fullName evidence="3">Uncharacterized protein</fullName>
    </submittedName>
</protein>
<feature type="region of interest" description="Disordered" evidence="1">
    <location>
        <begin position="558"/>
        <end position="583"/>
    </location>
</feature>
<feature type="compositionally biased region" description="Basic and acidic residues" evidence="1">
    <location>
        <begin position="78"/>
        <end position="88"/>
    </location>
</feature>
<evidence type="ECO:0000256" key="1">
    <source>
        <dbReference type="SAM" id="MobiDB-lite"/>
    </source>
</evidence>
<evidence type="ECO:0000256" key="2">
    <source>
        <dbReference type="SAM" id="Phobius"/>
    </source>
</evidence>
<dbReference type="OrthoDB" id="4179406at2759"/>
<reference evidence="3" key="1">
    <citation type="journal article" date="2021" name="IMA Fungus">
        <title>Genomic characterization of three marine fungi, including Emericellopsis atlantica sp. nov. with signatures of a generalist lifestyle and marine biomass degradation.</title>
        <authorList>
            <person name="Hagestad O.C."/>
            <person name="Hou L."/>
            <person name="Andersen J.H."/>
            <person name="Hansen E.H."/>
            <person name="Altermark B."/>
            <person name="Li C."/>
            <person name="Kuhnert E."/>
            <person name="Cox R.J."/>
            <person name="Crous P.W."/>
            <person name="Spatafora J.W."/>
            <person name="Lail K."/>
            <person name="Amirebrahimi M."/>
            <person name="Lipzen A."/>
            <person name="Pangilinan J."/>
            <person name="Andreopoulos W."/>
            <person name="Hayes R.D."/>
            <person name="Ng V."/>
            <person name="Grigoriev I.V."/>
            <person name="Jackson S.A."/>
            <person name="Sutton T.D.S."/>
            <person name="Dobson A.D.W."/>
            <person name="Rama T."/>
        </authorList>
    </citation>
    <scope>NUCLEOTIDE SEQUENCE</scope>
    <source>
        <strain evidence="3">TS7</strain>
    </source>
</reference>
<proteinExistence type="predicted"/>
<feature type="compositionally biased region" description="Low complexity" evidence="1">
    <location>
        <begin position="50"/>
        <end position="64"/>
    </location>
</feature>
<comment type="caution">
    <text evidence="3">The sequence shown here is derived from an EMBL/GenBank/DDBJ whole genome shotgun (WGS) entry which is preliminary data.</text>
</comment>
<gene>
    <name evidence="3" type="ORF">F5Z01DRAFT_319480</name>
</gene>
<feature type="transmembrane region" description="Helical" evidence="2">
    <location>
        <begin position="203"/>
        <end position="223"/>
    </location>
</feature>
<keyword evidence="4" id="KW-1185">Reference proteome</keyword>
<accession>A0A9P7ZUR3</accession>
<dbReference type="GeneID" id="70289917"/>
<sequence length="583" mass="66161">MSRRRKAREPSEISSSWRMVEGSGENDSFDTNIIPSLDSANNSFVTSLRPLSSGEPSSVPPSQSQEHRPFASQSSQDSIRDFSRHQDDPDNILKQPFRPSMPPSARTSYSGKTARMSDNELRMPTLDVDDGNGRRRRGSPIPRLRRRDVNRSQGNRYRDQDSPDRHTHMAKQRAQSFLDILQDMSLWAMRTLILACSYVQKPIALLLAGYICVAGVLVLHSVATRSAMRTLAPICNIPGASLLPLPFCGVQEDGDAAFEYIEFAKHHDTIENVLQKSMSAYPMPWRMTQTENALRDLTVVLEVSDLENRAEFVQAFRSYIHTLGQKVNPELHTFNVRAGGVVDSILSTHNYTRRRIARLDPSLPENQPSVLSKFTMWAFPLFVPSQAERTNEAILLQYIQYAEDIVVTLDDLIGIAQIVLDYLKEADMNLHEIHRLTEHSKSRIESKKGGNAVWNLLASLRLTKEQQRYMRDLDLLTEVEAERSGARDYVADVLDDLRGVKAQLQDLQERISKPGLQLGTDNQLPLEVHLDMIEGGVDRLQRARQQFRDAKDNFIEMRKEEGGRKKNKPYIEATRAPQFPRGA</sequence>
<evidence type="ECO:0000313" key="3">
    <source>
        <dbReference type="EMBL" id="KAG9258122.1"/>
    </source>
</evidence>
<dbReference type="Proteomes" id="UP000887229">
    <property type="component" value="Unassembled WGS sequence"/>
</dbReference>
<evidence type="ECO:0000313" key="4">
    <source>
        <dbReference type="Proteomes" id="UP000887229"/>
    </source>
</evidence>
<keyword evidence="2" id="KW-0812">Transmembrane</keyword>
<keyword evidence="2" id="KW-0472">Membrane</keyword>
<feature type="compositionally biased region" description="Basic residues" evidence="1">
    <location>
        <begin position="134"/>
        <end position="148"/>
    </location>
</feature>
<dbReference type="RefSeq" id="XP_046122046.1">
    <property type="nucleotide sequence ID" value="XM_046259014.1"/>
</dbReference>
<feature type="compositionally biased region" description="Basic and acidic residues" evidence="1">
    <location>
        <begin position="156"/>
        <end position="167"/>
    </location>
</feature>
<organism evidence="3 4">
    <name type="scientific">Emericellopsis atlantica</name>
    <dbReference type="NCBI Taxonomy" id="2614577"/>
    <lineage>
        <taxon>Eukaryota</taxon>
        <taxon>Fungi</taxon>
        <taxon>Dikarya</taxon>
        <taxon>Ascomycota</taxon>
        <taxon>Pezizomycotina</taxon>
        <taxon>Sordariomycetes</taxon>
        <taxon>Hypocreomycetidae</taxon>
        <taxon>Hypocreales</taxon>
        <taxon>Bionectriaceae</taxon>
        <taxon>Emericellopsis</taxon>
    </lineage>
</organism>
<dbReference type="AlphaFoldDB" id="A0A9P7ZUR3"/>
<dbReference type="EMBL" id="MU251244">
    <property type="protein sequence ID" value="KAG9258122.1"/>
    <property type="molecule type" value="Genomic_DNA"/>
</dbReference>
<keyword evidence="2" id="KW-1133">Transmembrane helix</keyword>
<feature type="region of interest" description="Disordered" evidence="1">
    <location>
        <begin position="1"/>
        <end position="169"/>
    </location>
</feature>
<feature type="compositionally biased region" description="Polar residues" evidence="1">
    <location>
        <begin position="25"/>
        <end position="46"/>
    </location>
</feature>